<dbReference type="PANTHER" id="PTHR47217">
    <property type="entry name" value="GLOBIN-LIKE PROTEIN"/>
    <property type="match status" value="1"/>
</dbReference>
<evidence type="ECO:0000256" key="6">
    <source>
        <dbReference type="RuleBase" id="RU000356"/>
    </source>
</evidence>
<accession>V5YNC2</accession>
<feature type="signal peptide" evidence="7">
    <location>
        <begin position="1"/>
        <end position="16"/>
    </location>
</feature>
<feature type="chain" id="PRO_5004744608" evidence="7">
    <location>
        <begin position="17"/>
        <end position="167"/>
    </location>
</feature>
<gene>
    <name evidence="9" type="primary">PnHb4</name>
</gene>
<evidence type="ECO:0000256" key="2">
    <source>
        <dbReference type="ARBA" id="ARBA00022617"/>
    </source>
</evidence>
<dbReference type="GO" id="GO:0005833">
    <property type="term" value="C:hemoglobin complex"/>
    <property type="evidence" value="ECO:0007669"/>
    <property type="project" value="InterPro"/>
</dbReference>
<evidence type="ECO:0000313" key="9">
    <source>
        <dbReference type="EMBL" id="BAO18431.1"/>
    </source>
</evidence>
<dbReference type="InterPro" id="IPR012292">
    <property type="entry name" value="Globin/Proto"/>
</dbReference>
<dbReference type="PROSITE" id="PS01033">
    <property type="entry name" value="GLOBIN"/>
    <property type="match status" value="1"/>
</dbReference>
<evidence type="ECO:0000259" key="8">
    <source>
        <dbReference type="PROSITE" id="PS01033"/>
    </source>
</evidence>
<dbReference type="GO" id="GO:0046872">
    <property type="term" value="F:metal ion binding"/>
    <property type="evidence" value="ECO:0007669"/>
    <property type="project" value="UniProtKB-KW"/>
</dbReference>
<sequence length="167" mass="18656">MKVLILVAVLVAGTYATLTESEANSVKTSWNLVKDKEDEILYAIFKENPDIQARFPLFVSKNLEEIKTSADFKTHADKIVKAISTYINLLGNEANTPAIKTTLNELGQRHKDRGATTEQFEKFKVSVLKYVKEHATGLTADAENAWNKAFEEMYKIVFANLSGNPVS</sequence>
<dbReference type="EMBL" id="AB872472">
    <property type="protein sequence ID" value="BAO18431.1"/>
    <property type="molecule type" value="mRNA"/>
</dbReference>
<evidence type="ECO:0000256" key="1">
    <source>
        <dbReference type="ARBA" id="ARBA00022448"/>
    </source>
</evidence>
<keyword evidence="7" id="KW-0732">Signal</keyword>
<evidence type="ECO:0000256" key="4">
    <source>
        <dbReference type="ARBA" id="ARBA00022723"/>
    </source>
</evidence>
<dbReference type="InterPro" id="IPR002336">
    <property type="entry name" value="Erythrocruorin"/>
</dbReference>
<dbReference type="InterPro" id="IPR009050">
    <property type="entry name" value="Globin-like_sf"/>
</dbReference>
<keyword evidence="5" id="KW-0408">Iron</keyword>
<feature type="domain" description="Globin" evidence="8">
    <location>
        <begin position="17"/>
        <end position="162"/>
    </location>
</feature>
<evidence type="ECO:0000256" key="3">
    <source>
        <dbReference type="ARBA" id="ARBA00022621"/>
    </source>
</evidence>
<reference evidence="9" key="1">
    <citation type="submission" date="2013-11" db="EMBL/GenBank/DDBJ databases">
        <title>The genome of the anhydrobiotic midge reveals evolution of complete desiccation tolerance.</title>
        <authorList>
            <person name="Gusev O."/>
            <person name="Suetsugu Y."/>
            <person name="Cornette R."/>
            <person name="Kawashima T."/>
            <person name="Logacheva M."/>
            <person name="Kondrashov A."/>
            <person name="Penin A."/>
            <person name="Hatanaka R."/>
            <person name="Kikuta S."/>
            <person name="Shimura S."/>
            <person name="Katayose Y."/>
            <person name="Matsumoto T."/>
            <person name="Shagimardanova E."/>
            <person name="Alexeev D."/>
            <person name="Govorun V."/>
            <person name="Wisecaver J."/>
            <person name="Mikheyev A."/>
            <person name="Koyanagi R."/>
            <person name="Nishiyama T."/>
            <person name="Shigenobu S."/>
            <person name="Shibata F.T."/>
            <person name="Galygina V."/>
            <person name="Hasebe M."/>
            <person name="Okuda T."/>
            <person name="Satoh N."/>
            <person name="Kikawada T."/>
        </authorList>
    </citation>
    <scope>NUCLEOTIDE SEQUENCE</scope>
</reference>
<keyword evidence="2 6" id="KW-0349">Heme</keyword>
<dbReference type="InterPro" id="IPR000971">
    <property type="entry name" value="Globin"/>
</dbReference>
<dbReference type="PRINTS" id="PR00611">
    <property type="entry name" value="ERYTHCRUORIN"/>
</dbReference>
<dbReference type="CDD" id="cd01040">
    <property type="entry name" value="Mb-like"/>
    <property type="match status" value="1"/>
</dbReference>
<evidence type="ECO:0000256" key="7">
    <source>
        <dbReference type="SAM" id="SignalP"/>
    </source>
</evidence>
<dbReference type="AlphaFoldDB" id="V5YNC2"/>
<dbReference type="GO" id="GO:0005576">
    <property type="term" value="C:extracellular region"/>
    <property type="evidence" value="ECO:0007669"/>
    <property type="project" value="InterPro"/>
</dbReference>
<keyword evidence="3 6" id="KW-0561">Oxygen transport</keyword>
<dbReference type="InterPro" id="IPR044399">
    <property type="entry name" value="Mb-like_M"/>
</dbReference>
<dbReference type="Gene3D" id="1.10.490.10">
    <property type="entry name" value="Globins"/>
    <property type="match status" value="1"/>
</dbReference>
<proteinExistence type="evidence at transcript level"/>
<organism evidence="9">
    <name type="scientific">Polypedilum nubifer</name>
    <dbReference type="NCBI Taxonomy" id="54969"/>
    <lineage>
        <taxon>Eukaryota</taxon>
        <taxon>Metazoa</taxon>
        <taxon>Ecdysozoa</taxon>
        <taxon>Arthropoda</taxon>
        <taxon>Hexapoda</taxon>
        <taxon>Insecta</taxon>
        <taxon>Pterygota</taxon>
        <taxon>Neoptera</taxon>
        <taxon>Endopterygota</taxon>
        <taxon>Diptera</taxon>
        <taxon>Nematocera</taxon>
        <taxon>Chironomoidea</taxon>
        <taxon>Chironomidae</taxon>
        <taxon>Chironominae</taxon>
        <taxon>Polypedilum</taxon>
        <taxon>Polypedilum</taxon>
    </lineage>
</organism>
<comment type="similarity">
    <text evidence="6">Belongs to the globin family.</text>
</comment>
<dbReference type="Pfam" id="PF00042">
    <property type="entry name" value="Globin"/>
    <property type="match status" value="1"/>
</dbReference>
<dbReference type="GO" id="GO:0019825">
    <property type="term" value="F:oxygen binding"/>
    <property type="evidence" value="ECO:0007669"/>
    <property type="project" value="InterPro"/>
</dbReference>
<dbReference type="SUPFAM" id="SSF46458">
    <property type="entry name" value="Globin-like"/>
    <property type="match status" value="1"/>
</dbReference>
<name>V5YNC2_9DIPT</name>
<dbReference type="PANTHER" id="PTHR47217:SF1">
    <property type="entry name" value="GLOBIN-LIKE PROTEIN"/>
    <property type="match status" value="1"/>
</dbReference>
<dbReference type="GO" id="GO:0005344">
    <property type="term" value="F:oxygen carrier activity"/>
    <property type="evidence" value="ECO:0007669"/>
    <property type="project" value="UniProtKB-KW"/>
</dbReference>
<protein>
    <submittedName>
        <fullName evidence="9">Globin</fullName>
    </submittedName>
</protein>
<dbReference type="GO" id="GO:0020037">
    <property type="term" value="F:heme binding"/>
    <property type="evidence" value="ECO:0007669"/>
    <property type="project" value="InterPro"/>
</dbReference>
<keyword evidence="4" id="KW-0479">Metal-binding</keyword>
<keyword evidence="1 6" id="KW-0813">Transport</keyword>
<evidence type="ECO:0000256" key="5">
    <source>
        <dbReference type="ARBA" id="ARBA00023004"/>
    </source>
</evidence>